<organism evidence="1 2">
    <name type="scientific">Coemansia helicoidea</name>
    <dbReference type="NCBI Taxonomy" id="1286919"/>
    <lineage>
        <taxon>Eukaryota</taxon>
        <taxon>Fungi</taxon>
        <taxon>Fungi incertae sedis</taxon>
        <taxon>Zoopagomycota</taxon>
        <taxon>Kickxellomycotina</taxon>
        <taxon>Kickxellomycetes</taxon>
        <taxon>Kickxellales</taxon>
        <taxon>Kickxellaceae</taxon>
        <taxon>Coemansia</taxon>
    </lineage>
</organism>
<name>A0ACC1LGC2_9FUNG</name>
<proteinExistence type="predicted"/>
<reference evidence="1" key="1">
    <citation type="submission" date="2022-07" db="EMBL/GenBank/DDBJ databases">
        <title>Phylogenomic reconstructions and comparative analyses of Kickxellomycotina fungi.</title>
        <authorList>
            <person name="Reynolds N.K."/>
            <person name="Stajich J.E."/>
            <person name="Barry K."/>
            <person name="Grigoriev I.V."/>
            <person name="Crous P."/>
            <person name="Smith M.E."/>
        </authorList>
    </citation>
    <scope>NUCLEOTIDE SEQUENCE</scope>
    <source>
        <strain evidence="1">BCRC 34780</strain>
    </source>
</reference>
<comment type="caution">
    <text evidence="1">The sequence shown here is derived from an EMBL/GenBank/DDBJ whole genome shotgun (WGS) entry which is preliminary data.</text>
</comment>
<accession>A0ACC1LGC2</accession>
<protein>
    <submittedName>
        <fullName evidence="1">Uncharacterized protein</fullName>
    </submittedName>
</protein>
<gene>
    <name evidence="1" type="ORF">H4R21_000653</name>
</gene>
<dbReference type="Proteomes" id="UP001140087">
    <property type="component" value="Unassembled WGS sequence"/>
</dbReference>
<evidence type="ECO:0000313" key="1">
    <source>
        <dbReference type="EMBL" id="KAJ2807003.1"/>
    </source>
</evidence>
<evidence type="ECO:0000313" key="2">
    <source>
        <dbReference type="Proteomes" id="UP001140087"/>
    </source>
</evidence>
<keyword evidence="2" id="KW-1185">Reference proteome</keyword>
<dbReference type="EMBL" id="JANBUN010000094">
    <property type="protein sequence ID" value="KAJ2807003.1"/>
    <property type="molecule type" value="Genomic_DNA"/>
</dbReference>
<sequence>MGYLAYILVFFSIYGVLLTLFLWLDIHVNRHRKHSEAASTACEGRCLEKPVDGDDDGCRYCTETSPVMKRRRNYDEMFSRLHCTYP</sequence>